<feature type="domain" description="KAP NTPase" evidence="1">
    <location>
        <begin position="8"/>
        <end position="43"/>
    </location>
</feature>
<comment type="caution">
    <text evidence="2">The sequence shown here is derived from an EMBL/GenBank/DDBJ whole genome shotgun (WGS) entry which is preliminary data.</text>
</comment>
<proteinExistence type="predicted"/>
<dbReference type="EMBL" id="JBEHZE010000001">
    <property type="protein sequence ID" value="MEX6634101.1"/>
    <property type="molecule type" value="Genomic_DNA"/>
</dbReference>
<gene>
    <name evidence="2" type="ORF">ABFZ84_11150</name>
</gene>
<keyword evidence="3" id="KW-1185">Reference proteome</keyword>
<evidence type="ECO:0000313" key="2">
    <source>
        <dbReference type="EMBL" id="MEX6634101.1"/>
    </source>
</evidence>
<dbReference type="RefSeq" id="WP_369314092.1">
    <property type="nucleotide sequence ID" value="NZ_JBEHZE010000001.1"/>
</dbReference>
<evidence type="ECO:0000313" key="3">
    <source>
        <dbReference type="Proteomes" id="UP001560685"/>
    </source>
</evidence>
<dbReference type="Proteomes" id="UP001560685">
    <property type="component" value="Unassembled WGS sequence"/>
</dbReference>
<name>A0ABV3Z5K8_9PROT</name>
<sequence length="568" mass="64599">MTATNLVSKVIVEFLRTKTPEVLCISGNWGVGKTYLWNKILTEQLKDGNSGYNDHAYVSLFGCNSLEKLKLAIFENSEFLNGSDANPVVNVISDGSKSFLSSIQKSRNAAAEAPIIGAWIKAGSGLFFASVRNRIVCIDDFERRGENLRIIDVLGLASFLKEQRNCKVVLILNDERLSPDDKKNFEKHLEKVVDKKISFDPSLDDCHKIVFDNDGYLEKTLSELSKKLGIKNIRVLKKIKHFGSMLDNSVCATHEEIRYAALHSLCLFSWIELQPSIAPPIELVFKNRHPDHIEIMETLSSEEPSEKPDSNKLYDEILRDYGLTYIDELDEEILAGVKNGYFNHEKICKIVERDHSILKSKKLKDEFANAWRLFHDSYKNNLDEIVSRLTETTLNILDNISFRDLDSSIILLKSLKAEDEVKQIITRFKANRVGSYDYWYNANNEGYNVKDSDLKALMITNANESDNKPTPLDILLGQNEEYISEISAKALNELSVDKLKSLLIQLEGDKLRTAKQRLLFASTISNPKPHEKKLTETTIQALKEIGQENLINKVRIKYHHGIDVDIKT</sequence>
<dbReference type="InterPro" id="IPR011646">
    <property type="entry name" value="KAP_P-loop"/>
</dbReference>
<dbReference type="Pfam" id="PF07693">
    <property type="entry name" value="KAP_NTPase"/>
    <property type="match status" value="1"/>
</dbReference>
<dbReference type="SUPFAM" id="SSF52540">
    <property type="entry name" value="P-loop containing nucleoside triphosphate hydrolases"/>
    <property type="match status" value="1"/>
</dbReference>
<protein>
    <submittedName>
        <fullName evidence="2">P-loop NTPase fold protein</fullName>
    </submittedName>
</protein>
<dbReference type="InterPro" id="IPR027417">
    <property type="entry name" value="P-loop_NTPase"/>
</dbReference>
<evidence type="ECO:0000259" key="1">
    <source>
        <dbReference type="Pfam" id="PF07693"/>
    </source>
</evidence>
<dbReference type="Gene3D" id="3.40.50.300">
    <property type="entry name" value="P-loop containing nucleotide triphosphate hydrolases"/>
    <property type="match status" value="1"/>
</dbReference>
<accession>A0ABV3Z5K8</accession>
<organism evidence="2 3">
    <name type="scientific">Hyphococcus lacteus</name>
    <dbReference type="NCBI Taxonomy" id="3143536"/>
    <lineage>
        <taxon>Bacteria</taxon>
        <taxon>Pseudomonadati</taxon>
        <taxon>Pseudomonadota</taxon>
        <taxon>Alphaproteobacteria</taxon>
        <taxon>Parvularculales</taxon>
        <taxon>Parvularculaceae</taxon>
        <taxon>Hyphococcus</taxon>
    </lineage>
</organism>
<reference evidence="2 3" key="1">
    <citation type="submission" date="2024-05" db="EMBL/GenBank/DDBJ databases">
        <title>Three bacterial strains, DH-69, EH-24, and ECK-19 isolated from coastal sediments.</title>
        <authorList>
            <person name="Ye Y.-Q."/>
            <person name="Du Z.-J."/>
        </authorList>
    </citation>
    <scope>NUCLEOTIDE SEQUENCE [LARGE SCALE GENOMIC DNA]</scope>
    <source>
        <strain evidence="2 3">ECK-19</strain>
    </source>
</reference>